<reference evidence="1" key="2">
    <citation type="journal article" date="2015" name="Fish Shellfish Immunol.">
        <title>Early steps in the European eel (Anguilla anguilla)-Vibrio vulnificus interaction in the gills: Role of the RtxA13 toxin.</title>
        <authorList>
            <person name="Callol A."/>
            <person name="Pajuelo D."/>
            <person name="Ebbesson L."/>
            <person name="Teles M."/>
            <person name="MacKenzie S."/>
            <person name="Amaro C."/>
        </authorList>
    </citation>
    <scope>NUCLEOTIDE SEQUENCE</scope>
</reference>
<organism evidence="1">
    <name type="scientific">Anguilla anguilla</name>
    <name type="common">European freshwater eel</name>
    <name type="synonym">Muraena anguilla</name>
    <dbReference type="NCBI Taxonomy" id="7936"/>
    <lineage>
        <taxon>Eukaryota</taxon>
        <taxon>Metazoa</taxon>
        <taxon>Chordata</taxon>
        <taxon>Craniata</taxon>
        <taxon>Vertebrata</taxon>
        <taxon>Euteleostomi</taxon>
        <taxon>Actinopterygii</taxon>
        <taxon>Neopterygii</taxon>
        <taxon>Teleostei</taxon>
        <taxon>Anguilliformes</taxon>
        <taxon>Anguillidae</taxon>
        <taxon>Anguilla</taxon>
    </lineage>
</organism>
<evidence type="ECO:0000313" key="1">
    <source>
        <dbReference type="EMBL" id="JAH83605.1"/>
    </source>
</evidence>
<accession>A0A0E9W210</accession>
<name>A0A0E9W210_ANGAN</name>
<reference evidence="1" key="1">
    <citation type="submission" date="2014-11" db="EMBL/GenBank/DDBJ databases">
        <authorList>
            <person name="Amaro Gonzalez C."/>
        </authorList>
    </citation>
    <scope>NUCLEOTIDE SEQUENCE</scope>
</reference>
<dbReference type="AlphaFoldDB" id="A0A0E9W210"/>
<proteinExistence type="predicted"/>
<sequence length="35" mass="3938">MLSSDSSDSSFFSSFFSSSAAGIKRQMFQWAILHF</sequence>
<protein>
    <submittedName>
        <fullName evidence="1">Uncharacterized protein</fullName>
    </submittedName>
</protein>
<dbReference type="EMBL" id="GBXM01024972">
    <property type="protein sequence ID" value="JAH83605.1"/>
    <property type="molecule type" value="Transcribed_RNA"/>
</dbReference>